<keyword evidence="4" id="KW-0378">Hydrolase</keyword>
<name>A0ABV3PZX9_9BACL</name>
<comment type="similarity">
    <text evidence="2">Belongs to the peptidase S54 family.</text>
</comment>
<organism evidence="10 11">
    <name type="scientific">Jeotgalibacillus marinus</name>
    <dbReference type="NCBI Taxonomy" id="86667"/>
    <lineage>
        <taxon>Bacteria</taxon>
        <taxon>Bacillati</taxon>
        <taxon>Bacillota</taxon>
        <taxon>Bacilli</taxon>
        <taxon>Bacillales</taxon>
        <taxon>Caryophanaceae</taxon>
        <taxon>Jeotgalibacillus</taxon>
    </lineage>
</organism>
<comment type="caution">
    <text evidence="10">The sequence shown here is derived from an EMBL/GenBank/DDBJ whole genome shotgun (WGS) entry which is preliminary data.</text>
</comment>
<dbReference type="PANTHER" id="PTHR43731">
    <property type="entry name" value="RHOMBOID PROTEASE"/>
    <property type="match status" value="1"/>
</dbReference>
<feature type="transmembrane region" description="Helical" evidence="8">
    <location>
        <begin position="266"/>
        <end position="284"/>
    </location>
</feature>
<dbReference type="Proteomes" id="UP001556040">
    <property type="component" value="Unassembled WGS sequence"/>
</dbReference>
<dbReference type="InterPro" id="IPR019734">
    <property type="entry name" value="TPR_rpt"/>
</dbReference>
<feature type="transmembrane region" description="Helical" evidence="8">
    <location>
        <begin position="176"/>
        <end position="199"/>
    </location>
</feature>
<evidence type="ECO:0000256" key="1">
    <source>
        <dbReference type="ARBA" id="ARBA00004141"/>
    </source>
</evidence>
<feature type="transmembrane region" description="Helical" evidence="8">
    <location>
        <begin position="234"/>
        <end position="254"/>
    </location>
</feature>
<keyword evidence="10" id="KW-0645">Protease</keyword>
<proteinExistence type="inferred from homology"/>
<evidence type="ECO:0000256" key="3">
    <source>
        <dbReference type="ARBA" id="ARBA00022692"/>
    </source>
</evidence>
<evidence type="ECO:0000256" key="5">
    <source>
        <dbReference type="ARBA" id="ARBA00022989"/>
    </source>
</evidence>
<feature type="repeat" description="TPR" evidence="7">
    <location>
        <begin position="465"/>
        <end position="498"/>
    </location>
</feature>
<evidence type="ECO:0000256" key="2">
    <source>
        <dbReference type="ARBA" id="ARBA00009045"/>
    </source>
</evidence>
<sequence length="511" mass="58381">MTTRVDYLYWAVAHDLIVHRDYRLFKLSPSHNEMWLEGGTKKNQKVIRLVRVDLDWGNHMQRDLDRIASIGDQLRKKVQKRHLTIENIYFSTNAPVDDYEFLLEKPIHSGKNKQTVIHSTLIEDQTDWNRLDPNHPFVSITMNEPLSDIYNEEEIEERKRRALSHANESNKKEQQLFNAATPFFTYVFIVIQLAMFYVLEKNGGSTDPQVLIEYGAKYNPGIEAGEWWRFFTPMVLHIGFLHLFMNTFALFYLGPLIERIFGRSRFLFIYLFAGFVGSLMSFVFTYNISAGASGAIFGCFGALLYFGVRYPKLFFRTMGMNVLVVIGINVVFGFSVPGIDNAGHLGGLAGGFLAAGIVSFPKQKGSVKQLSFSLVAICFVVLSLFFGFNGGFDSTNPMAVNTVAQESIQNGEYDIAYDLLTELNENGEATEETYFLLSFIEINELRYDEGKLNLEKAIEIREDFHEAHFNLALVYIEIGNIEEAKKHAEKALELDQDNEPYQQLVQELDAQ</sequence>
<comment type="subcellular location">
    <subcellularLocation>
        <location evidence="1">Membrane</location>
        <topology evidence="1">Multi-pass membrane protein</topology>
    </subcellularLocation>
</comment>
<dbReference type="SUPFAM" id="SSF48452">
    <property type="entry name" value="TPR-like"/>
    <property type="match status" value="1"/>
</dbReference>
<dbReference type="InterPro" id="IPR050925">
    <property type="entry name" value="Rhomboid_protease_S54"/>
</dbReference>
<evidence type="ECO:0000256" key="8">
    <source>
        <dbReference type="SAM" id="Phobius"/>
    </source>
</evidence>
<evidence type="ECO:0000313" key="11">
    <source>
        <dbReference type="Proteomes" id="UP001556040"/>
    </source>
</evidence>
<dbReference type="SMART" id="SM00028">
    <property type="entry name" value="TPR"/>
    <property type="match status" value="2"/>
</dbReference>
<dbReference type="Pfam" id="PF01694">
    <property type="entry name" value="Rhomboid"/>
    <property type="match status" value="1"/>
</dbReference>
<keyword evidence="7" id="KW-0802">TPR repeat</keyword>
<feature type="domain" description="Peptidase S54 rhomboid" evidence="9">
    <location>
        <begin position="225"/>
        <end position="358"/>
    </location>
</feature>
<dbReference type="SUPFAM" id="SSF144091">
    <property type="entry name" value="Rhomboid-like"/>
    <property type="match status" value="1"/>
</dbReference>
<dbReference type="InterPro" id="IPR035952">
    <property type="entry name" value="Rhomboid-like_sf"/>
</dbReference>
<accession>A0ABV3PZX9</accession>
<dbReference type="GO" id="GO:0008233">
    <property type="term" value="F:peptidase activity"/>
    <property type="evidence" value="ECO:0007669"/>
    <property type="project" value="UniProtKB-KW"/>
</dbReference>
<protein>
    <submittedName>
        <fullName evidence="10">Rhomboid family intramembrane serine protease</fullName>
    </submittedName>
</protein>
<gene>
    <name evidence="10" type="ORF">AB1471_01255</name>
</gene>
<dbReference type="PROSITE" id="PS50005">
    <property type="entry name" value="TPR"/>
    <property type="match status" value="1"/>
</dbReference>
<evidence type="ECO:0000256" key="6">
    <source>
        <dbReference type="ARBA" id="ARBA00023136"/>
    </source>
</evidence>
<dbReference type="RefSeq" id="WP_367777704.1">
    <property type="nucleotide sequence ID" value="NZ_JBFMIA010000001.1"/>
</dbReference>
<dbReference type="InterPro" id="IPR022764">
    <property type="entry name" value="Peptidase_S54_rhomboid_dom"/>
</dbReference>
<keyword evidence="6 8" id="KW-0472">Membrane</keyword>
<dbReference type="PROSITE" id="PS50293">
    <property type="entry name" value="TPR_REGION"/>
    <property type="match status" value="1"/>
</dbReference>
<dbReference type="Pfam" id="PF14559">
    <property type="entry name" value="TPR_19"/>
    <property type="match status" value="1"/>
</dbReference>
<dbReference type="EMBL" id="JBFMIA010000001">
    <property type="protein sequence ID" value="MEW9500421.1"/>
    <property type="molecule type" value="Genomic_DNA"/>
</dbReference>
<keyword evidence="5 8" id="KW-1133">Transmembrane helix</keyword>
<dbReference type="GO" id="GO:0006508">
    <property type="term" value="P:proteolysis"/>
    <property type="evidence" value="ECO:0007669"/>
    <property type="project" value="UniProtKB-KW"/>
</dbReference>
<evidence type="ECO:0000256" key="7">
    <source>
        <dbReference type="PROSITE-ProRule" id="PRU00339"/>
    </source>
</evidence>
<dbReference type="Gene3D" id="1.20.1540.10">
    <property type="entry name" value="Rhomboid-like"/>
    <property type="match status" value="1"/>
</dbReference>
<feature type="transmembrane region" description="Helical" evidence="8">
    <location>
        <begin position="290"/>
        <end position="308"/>
    </location>
</feature>
<keyword evidence="3 8" id="KW-0812">Transmembrane</keyword>
<feature type="transmembrane region" description="Helical" evidence="8">
    <location>
        <begin position="372"/>
        <end position="392"/>
    </location>
</feature>
<feature type="transmembrane region" description="Helical" evidence="8">
    <location>
        <begin position="320"/>
        <end position="336"/>
    </location>
</feature>
<evidence type="ECO:0000313" key="10">
    <source>
        <dbReference type="EMBL" id="MEW9500421.1"/>
    </source>
</evidence>
<evidence type="ECO:0000259" key="9">
    <source>
        <dbReference type="Pfam" id="PF01694"/>
    </source>
</evidence>
<dbReference type="InterPro" id="IPR011990">
    <property type="entry name" value="TPR-like_helical_dom_sf"/>
</dbReference>
<dbReference type="Gene3D" id="1.25.40.10">
    <property type="entry name" value="Tetratricopeptide repeat domain"/>
    <property type="match status" value="1"/>
</dbReference>
<reference evidence="10 11" key="1">
    <citation type="journal article" date="1979" name="Int. J. Syst. Evol. Microbiol.">
        <title>Bacillus globisporus subsp. marinus subsp. nov.</title>
        <authorList>
            <person name="Liu H."/>
        </authorList>
    </citation>
    <scope>NUCLEOTIDE SEQUENCE [LARGE SCALE GENOMIC DNA]</scope>
    <source>
        <strain evidence="10 11">DSM 1297</strain>
    </source>
</reference>
<keyword evidence="11" id="KW-1185">Reference proteome</keyword>
<dbReference type="PANTHER" id="PTHR43731:SF14">
    <property type="entry name" value="PRESENILIN-ASSOCIATED RHOMBOID-LIKE PROTEIN, MITOCHONDRIAL"/>
    <property type="match status" value="1"/>
</dbReference>
<evidence type="ECO:0000256" key="4">
    <source>
        <dbReference type="ARBA" id="ARBA00022801"/>
    </source>
</evidence>